<dbReference type="Pfam" id="PF00014">
    <property type="entry name" value="Kunitz_BPTI"/>
    <property type="match status" value="3"/>
</dbReference>
<feature type="domain" description="Ig-like" evidence="8">
    <location>
        <begin position="196"/>
        <end position="280"/>
    </location>
</feature>
<dbReference type="SUPFAM" id="SSF57362">
    <property type="entry name" value="BPTI-like"/>
    <property type="match status" value="3"/>
</dbReference>
<gene>
    <name evidence="10" type="ORF">GPUH_LOCUS1493</name>
</gene>
<evidence type="ECO:0000256" key="3">
    <source>
        <dbReference type="ARBA" id="ARBA00022690"/>
    </source>
</evidence>
<evidence type="ECO:0000313" key="12">
    <source>
        <dbReference type="WBParaSite" id="GPUH_0000149601-mRNA-1"/>
    </source>
</evidence>
<evidence type="ECO:0000256" key="4">
    <source>
        <dbReference type="ARBA" id="ARBA00022729"/>
    </source>
</evidence>
<dbReference type="PANTHER" id="PTHR10083:SF328">
    <property type="entry name" value="TISSUE FACTOR PATHWAY INHIBITOR"/>
    <property type="match status" value="1"/>
</dbReference>
<evidence type="ECO:0000313" key="10">
    <source>
        <dbReference type="EMBL" id="VDK30196.1"/>
    </source>
</evidence>
<reference evidence="12" key="1">
    <citation type="submission" date="2016-06" db="UniProtKB">
        <authorList>
            <consortium name="WormBaseParasite"/>
        </authorList>
    </citation>
    <scope>IDENTIFICATION</scope>
</reference>
<reference evidence="10 11" key="2">
    <citation type="submission" date="2018-11" db="EMBL/GenBank/DDBJ databases">
        <authorList>
            <consortium name="Pathogen Informatics"/>
        </authorList>
    </citation>
    <scope>NUCLEOTIDE SEQUENCE [LARGE SCALE GENOMIC DNA]</scope>
</reference>
<dbReference type="Proteomes" id="UP000271098">
    <property type="component" value="Unassembled WGS sequence"/>
</dbReference>
<dbReference type="PRINTS" id="PR00759">
    <property type="entry name" value="BASICPTASE"/>
</dbReference>
<keyword evidence="6" id="KW-1015">Disulfide bond</keyword>
<keyword evidence="3" id="KW-0646">Protease inhibitor</keyword>
<dbReference type="InterPro" id="IPR013783">
    <property type="entry name" value="Ig-like_fold"/>
</dbReference>
<dbReference type="InterPro" id="IPR013151">
    <property type="entry name" value="Immunoglobulin_dom"/>
</dbReference>
<evidence type="ECO:0000259" key="7">
    <source>
        <dbReference type="PROSITE" id="PS50279"/>
    </source>
</evidence>
<keyword evidence="4" id="KW-0732">Signal</keyword>
<feature type="domain" description="BPTI/Kunitz inhibitor" evidence="7">
    <location>
        <begin position="132"/>
        <end position="182"/>
    </location>
</feature>
<dbReference type="InterPro" id="IPR010909">
    <property type="entry name" value="PLAC"/>
</dbReference>
<keyword evidence="5" id="KW-0722">Serine protease inhibitor</keyword>
<dbReference type="AlphaFoldDB" id="A0A183CYF2"/>
<dbReference type="InterPro" id="IPR007110">
    <property type="entry name" value="Ig-like_dom"/>
</dbReference>
<comment type="subcellular location">
    <subcellularLocation>
        <location evidence="1">Secreted</location>
    </subcellularLocation>
</comment>
<dbReference type="CDD" id="cd00109">
    <property type="entry name" value="Kunitz-type"/>
    <property type="match status" value="2"/>
</dbReference>
<dbReference type="GO" id="GO:0005615">
    <property type="term" value="C:extracellular space"/>
    <property type="evidence" value="ECO:0007669"/>
    <property type="project" value="TreeGrafter"/>
</dbReference>
<evidence type="ECO:0000259" key="9">
    <source>
        <dbReference type="PROSITE" id="PS50900"/>
    </source>
</evidence>
<evidence type="ECO:0000256" key="1">
    <source>
        <dbReference type="ARBA" id="ARBA00004613"/>
    </source>
</evidence>
<evidence type="ECO:0000313" key="11">
    <source>
        <dbReference type="Proteomes" id="UP000271098"/>
    </source>
</evidence>
<dbReference type="WBParaSite" id="GPUH_0000149601-mRNA-1">
    <property type="protein sequence ID" value="GPUH_0000149601-mRNA-1"/>
    <property type="gene ID" value="GPUH_0000149601"/>
</dbReference>
<dbReference type="InterPro" id="IPR050098">
    <property type="entry name" value="TFPI/VKTCI-like"/>
</dbReference>
<feature type="domain" description="BPTI/Kunitz inhibitor" evidence="7">
    <location>
        <begin position="65"/>
        <end position="115"/>
    </location>
</feature>
<dbReference type="InterPro" id="IPR002223">
    <property type="entry name" value="Kunitz_BPTI"/>
</dbReference>
<keyword evidence="11" id="KW-1185">Reference proteome</keyword>
<dbReference type="InterPro" id="IPR003599">
    <property type="entry name" value="Ig_sub"/>
</dbReference>
<dbReference type="PROSITE" id="PS50835">
    <property type="entry name" value="IG_LIKE"/>
    <property type="match status" value="1"/>
</dbReference>
<feature type="domain" description="PLAC" evidence="9">
    <location>
        <begin position="288"/>
        <end position="327"/>
    </location>
</feature>
<dbReference type="InterPro" id="IPR036880">
    <property type="entry name" value="Kunitz_BPTI_sf"/>
</dbReference>
<name>A0A183CYF2_9BILA</name>
<dbReference type="PANTHER" id="PTHR10083">
    <property type="entry name" value="KUNITZ-TYPE PROTEASE INHIBITOR-RELATED"/>
    <property type="match status" value="1"/>
</dbReference>
<organism evidence="12">
    <name type="scientific">Gongylonema pulchrum</name>
    <dbReference type="NCBI Taxonomy" id="637853"/>
    <lineage>
        <taxon>Eukaryota</taxon>
        <taxon>Metazoa</taxon>
        <taxon>Ecdysozoa</taxon>
        <taxon>Nematoda</taxon>
        <taxon>Chromadorea</taxon>
        <taxon>Rhabditida</taxon>
        <taxon>Spirurina</taxon>
        <taxon>Spiruromorpha</taxon>
        <taxon>Spiruroidea</taxon>
        <taxon>Gongylonematidae</taxon>
        <taxon>Gongylonema</taxon>
    </lineage>
</organism>
<keyword evidence="2" id="KW-0964">Secreted</keyword>
<dbReference type="InterPro" id="IPR020901">
    <property type="entry name" value="Prtase_inh_Kunz-CS"/>
</dbReference>
<dbReference type="Gene3D" id="2.60.40.10">
    <property type="entry name" value="Immunoglobulins"/>
    <property type="match status" value="1"/>
</dbReference>
<dbReference type="InterPro" id="IPR036179">
    <property type="entry name" value="Ig-like_dom_sf"/>
</dbReference>
<dbReference type="FunFam" id="4.10.410.10:FF:000011">
    <property type="entry name" value="Tissue factor pathway inhibitor"/>
    <property type="match status" value="1"/>
</dbReference>
<dbReference type="Pfam" id="PF00047">
    <property type="entry name" value="ig"/>
    <property type="match status" value="1"/>
</dbReference>
<accession>A0A183CYF2</accession>
<dbReference type="SMART" id="SM00409">
    <property type="entry name" value="IG"/>
    <property type="match status" value="1"/>
</dbReference>
<dbReference type="PROSITE" id="PS50279">
    <property type="entry name" value="BPTI_KUNITZ_2"/>
    <property type="match status" value="3"/>
</dbReference>
<feature type="domain" description="BPTI/Kunitz inhibitor" evidence="7">
    <location>
        <begin position="1"/>
        <end position="49"/>
    </location>
</feature>
<dbReference type="PROSITE" id="PS00280">
    <property type="entry name" value="BPTI_KUNITZ_1"/>
    <property type="match status" value="2"/>
</dbReference>
<dbReference type="SMART" id="SM00131">
    <property type="entry name" value="KU"/>
    <property type="match status" value="3"/>
</dbReference>
<protein>
    <submittedName>
        <fullName evidence="12">Papilin</fullName>
    </submittedName>
</protein>
<dbReference type="Gene3D" id="4.10.410.10">
    <property type="entry name" value="Pancreatic trypsin inhibitor Kunitz domain"/>
    <property type="match status" value="3"/>
</dbReference>
<evidence type="ECO:0000256" key="5">
    <source>
        <dbReference type="ARBA" id="ARBA00022900"/>
    </source>
</evidence>
<dbReference type="EMBL" id="UYRT01001818">
    <property type="protein sequence ID" value="VDK30196.1"/>
    <property type="molecule type" value="Genomic_DNA"/>
</dbReference>
<dbReference type="PROSITE" id="PS50900">
    <property type="entry name" value="PLAC"/>
    <property type="match status" value="1"/>
</dbReference>
<proteinExistence type="predicted"/>
<dbReference type="Pfam" id="PF08686">
    <property type="entry name" value="PLAC"/>
    <property type="match status" value="1"/>
</dbReference>
<sequence>MEMNRGNCELGHTKWYYNMDAGECHVFLYTGCGGNGNRFSSKAECEHLCTSEIRFYTDSEAQNICELERDSGPCTDPVTQWYFDAHSRQCMQFTYGGCRGNENRFNSKILCERRCLMSNETSAVTERMKESCLLPFETGPCGDTQQLWYFDRSSQYCRLFVYGGCGGNENRFFSEDECMSFCSTRESRKFAEDVRPNLLLIGYNPAPVGSTVRMSCKGKRQQQPIRWHKNGVRMEFLKGNNRIVQSRDHTEIVITSTHESDIGEYLCSVGKAAVLSNPINLRIKEAEMVGTCVDRGNEMACKLVIRAGLCANPRYGNFCCRSCAMYQMSRKFS</sequence>
<dbReference type="FunFam" id="4.10.410.10:FF:000020">
    <property type="entry name" value="Collagen, type VI, alpha 3"/>
    <property type="match status" value="1"/>
</dbReference>
<evidence type="ECO:0000259" key="8">
    <source>
        <dbReference type="PROSITE" id="PS50835"/>
    </source>
</evidence>
<evidence type="ECO:0000256" key="6">
    <source>
        <dbReference type="ARBA" id="ARBA00023157"/>
    </source>
</evidence>
<evidence type="ECO:0000256" key="2">
    <source>
        <dbReference type="ARBA" id="ARBA00022525"/>
    </source>
</evidence>
<dbReference type="OrthoDB" id="4473401at2759"/>
<dbReference type="SUPFAM" id="SSF48726">
    <property type="entry name" value="Immunoglobulin"/>
    <property type="match status" value="1"/>
</dbReference>
<dbReference type="GO" id="GO:0004867">
    <property type="term" value="F:serine-type endopeptidase inhibitor activity"/>
    <property type="evidence" value="ECO:0007669"/>
    <property type="project" value="UniProtKB-KW"/>
</dbReference>